<proteinExistence type="inferred from homology"/>
<evidence type="ECO:0000256" key="2">
    <source>
        <dbReference type="ARBA" id="ARBA00013064"/>
    </source>
</evidence>
<name>A0A7V8NTX6_9BACT</name>
<dbReference type="Pfam" id="PF19567">
    <property type="entry name" value="CpsB_CapC"/>
    <property type="match status" value="1"/>
</dbReference>
<dbReference type="PANTHER" id="PTHR39181">
    <property type="entry name" value="TYROSINE-PROTEIN PHOSPHATASE YWQE"/>
    <property type="match status" value="1"/>
</dbReference>
<dbReference type="GO" id="GO:0004725">
    <property type="term" value="F:protein tyrosine phosphatase activity"/>
    <property type="evidence" value="ECO:0007669"/>
    <property type="project" value="UniProtKB-EC"/>
</dbReference>
<reference evidence="5" key="1">
    <citation type="submission" date="2020-06" db="EMBL/GenBank/DDBJ databases">
        <title>Legume-microbial interactions unlock mineral nutrients during tropical forest succession.</title>
        <authorList>
            <person name="Epihov D.Z."/>
        </authorList>
    </citation>
    <scope>NUCLEOTIDE SEQUENCE [LARGE SCALE GENOMIC DNA]</scope>
    <source>
        <strain evidence="5">Pan2503</strain>
    </source>
</reference>
<evidence type="ECO:0000313" key="5">
    <source>
        <dbReference type="EMBL" id="MBA0087306.1"/>
    </source>
</evidence>
<evidence type="ECO:0000256" key="3">
    <source>
        <dbReference type="ARBA" id="ARBA00022801"/>
    </source>
</evidence>
<evidence type="ECO:0000256" key="4">
    <source>
        <dbReference type="ARBA" id="ARBA00051722"/>
    </source>
</evidence>
<keyword evidence="3" id="KW-0378">Hydrolase</keyword>
<dbReference type="InterPro" id="IPR016667">
    <property type="entry name" value="Caps_polysacc_synth_CpsB/CapC"/>
</dbReference>
<gene>
    <name evidence="5" type="ORF">HRJ53_20165</name>
</gene>
<dbReference type="Proteomes" id="UP000567293">
    <property type="component" value="Unassembled WGS sequence"/>
</dbReference>
<dbReference type="PANTHER" id="PTHR39181:SF1">
    <property type="entry name" value="TYROSINE-PROTEIN PHOSPHATASE YWQE"/>
    <property type="match status" value="1"/>
</dbReference>
<comment type="similarity">
    <text evidence="1">Belongs to the metallo-dependent hydrolases superfamily. CpsB/CapC family.</text>
</comment>
<organism evidence="5 6">
    <name type="scientific">Candidatus Acidiferrum panamense</name>
    <dbReference type="NCBI Taxonomy" id="2741543"/>
    <lineage>
        <taxon>Bacteria</taxon>
        <taxon>Pseudomonadati</taxon>
        <taxon>Acidobacteriota</taxon>
        <taxon>Terriglobia</taxon>
        <taxon>Candidatus Acidiferrales</taxon>
        <taxon>Candidatus Acidiferrum</taxon>
    </lineage>
</organism>
<dbReference type="InterPro" id="IPR032466">
    <property type="entry name" value="Metal_Hydrolase"/>
</dbReference>
<dbReference type="EC" id="3.1.3.48" evidence="2"/>
<dbReference type="Gene3D" id="3.20.20.140">
    <property type="entry name" value="Metal-dependent hydrolases"/>
    <property type="match status" value="1"/>
</dbReference>
<dbReference type="SUPFAM" id="SSF51556">
    <property type="entry name" value="Metallo-dependent hydrolases"/>
    <property type="match status" value="1"/>
</dbReference>
<dbReference type="GO" id="GO:0045227">
    <property type="term" value="P:capsule polysaccharide biosynthetic process"/>
    <property type="evidence" value="ECO:0007669"/>
    <property type="project" value="UniProtKB-UniPathway"/>
</dbReference>
<keyword evidence="6" id="KW-1185">Reference proteome</keyword>
<dbReference type="EMBL" id="JACDQQ010001941">
    <property type="protein sequence ID" value="MBA0087306.1"/>
    <property type="molecule type" value="Genomic_DNA"/>
</dbReference>
<dbReference type="PIRSF" id="PIRSF016557">
    <property type="entry name" value="Caps_synth_CpsB"/>
    <property type="match status" value="1"/>
</dbReference>
<sequence length="255" mass="29079">MVDLHCHILPGLDDGPDRIEESLEMAETAIADGITHVVATPHSSDSYWFDFAAVRRLRDELQNRIGNRLKVATGCDFHLNPENLAALRREPRPYCLNQRDYLLVEFNEVSIPPAMDKTLHEMQLSGLRLIVTHPERNAILRSHPGRLREWVRRGCFVQVTGGALTGGFGMTAEQLALEWIGQGMVHFVASDAHNTRIRPLRLRPAYERVAHQFGEEKARALFRENPRAAFEGQDLPHVPELGDGAARRRRRFFFF</sequence>
<accession>A0A7V8NTX6</accession>
<comment type="catalytic activity">
    <reaction evidence="4">
        <text>O-phospho-L-tyrosyl-[protein] + H2O = L-tyrosyl-[protein] + phosphate</text>
        <dbReference type="Rhea" id="RHEA:10684"/>
        <dbReference type="Rhea" id="RHEA-COMP:10136"/>
        <dbReference type="Rhea" id="RHEA-COMP:20101"/>
        <dbReference type="ChEBI" id="CHEBI:15377"/>
        <dbReference type="ChEBI" id="CHEBI:43474"/>
        <dbReference type="ChEBI" id="CHEBI:46858"/>
        <dbReference type="ChEBI" id="CHEBI:61978"/>
        <dbReference type="EC" id="3.1.3.48"/>
    </reaction>
</comment>
<dbReference type="UniPathway" id="UPA00934"/>
<comment type="caution">
    <text evidence="5">The sequence shown here is derived from an EMBL/GenBank/DDBJ whole genome shotgun (WGS) entry which is preliminary data.</text>
</comment>
<evidence type="ECO:0000313" key="6">
    <source>
        <dbReference type="Proteomes" id="UP000567293"/>
    </source>
</evidence>
<protein>
    <recommendedName>
        <fullName evidence="2">protein-tyrosine-phosphatase</fullName>
        <ecNumber evidence="2">3.1.3.48</ecNumber>
    </recommendedName>
</protein>
<dbReference type="AlphaFoldDB" id="A0A7V8NTX6"/>
<dbReference type="GO" id="GO:0030145">
    <property type="term" value="F:manganese ion binding"/>
    <property type="evidence" value="ECO:0007669"/>
    <property type="project" value="InterPro"/>
</dbReference>
<evidence type="ECO:0000256" key="1">
    <source>
        <dbReference type="ARBA" id="ARBA00005750"/>
    </source>
</evidence>